<name>A0A4P9ZC32_9ASCO</name>
<reference evidence="4" key="1">
    <citation type="journal article" date="2018" name="Nat. Microbiol.">
        <title>Leveraging single-cell genomics to expand the fungal tree of life.</title>
        <authorList>
            <person name="Ahrendt S.R."/>
            <person name="Quandt C.A."/>
            <person name="Ciobanu D."/>
            <person name="Clum A."/>
            <person name="Salamov A."/>
            <person name="Andreopoulos B."/>
            <person name="Cheng J.F."/>
            <person name="Woyke T."/>
            <person name="Pelin A."/>
            <person name="Henrissat B."/>
            <person name="Reynolds N.K."/>
            <person name="Benny G.L."/>
            <person name="Smith M.E."/>
            <person name="James T.Y."/>
            <person name="Grigoriev I.V."/>
        </authorList>
    </citation>
    <scope>NUCLEOTIDE SEQUENCE [LARGE SCALE GENOMIC DNA]</scope>
    <source>
        <strain evidence="4">Baker2002</strain>
    </source>
</reference>
<evidence type="ECO:0000256" key="1">
    <source>
        <dbReference type="SAM" id="MobiDB-lite"/>
    </source>
</evidence>
<dbReference type="EMBL" id="ML004471">
    <property type="protein sequence ID" value="RKP29912.1"/>
    <property type="molecule type" value="Genomic_DNA"/>
</dbReference>
<feature type="region of interest" description="Disordered" evidence="1">
    <location>
        <begin position="138"/>
        <end position="159"/>
    </location>
</feature>
<evidence type="ECO:0000313" key="4">
    <source>
        <dbReference type="Proteomes" id="UP000268321"/>
    </source>
</evidence>
<dbReference type="GO" id="GO:2001069">
    <property type="term" value="F:glycogen binding"/>
    <property type="evidence" value="ECO:0007669"/>
    <property type="project" value="TreeGrafter"/>
</dbReference>
<proteinExistence type="predicted"/>
<dbReference type="Gene3D" id="2.60.40.2440">
    <property type="entry name" value="Carbohydrate binding type-21 domain"/>
    <property type="match status" value="1"/>
</dbReference>
<dbReference type="Pfam" id="PF03370">
    <property type="entry name" value="CBM_21"/>
    <property type="match status" value="1"/>
</dbReference>
<dbReference type="PANTHER" id="PTHR12307:SF36">
    <property type="entry name" value="GLYCOGEN-BINDING SUBUNIT 76A"/>
    <property type="match status" value="1"/>
</dbReference>
<dbReference type="InterPro" id="IPR005036">
    <property type="entry name" value="CBM21_dom"/>
</dbReference>
<dbReference type="PANTHER" id="PTHR12307">
    <property type="entry name" value="PROTEIN PHOSPHATASE 1 REGULATORY SUBUNIT"/>
    <property type="match status" value="1"/>
</dbReference>
<dbReference type="OrthoDB" id="1881at2759"/>
<dbReference type="AlphaFoldDB" id="A0A4P9ZC32"/>
<evidence type="ECO:0000259" key="2">
    <source>
        <dbReference type="PROSITE" id="PS51159"/>
    </source>
</evidence>
<dbReference type="GO" id="GO:0005979">
    <property type="term" value="P:regulation of glycogen biosynthetic process"/>
    <property type="evidence" value="ECO:0007669"/>
    <property type="project" value="TreeGrafter"/>
</dbReference>
<dbReference type="GO" id="GO:0000164">
    <property type="term" value="C:protein phosphatase type 1 complex"/>
    <property type="evidence" value="ECO:0007669"/>
    <property type="project" value="TreeGrafter"/>
</dbReference>
<dbReference type="InterPro" id="IPR050782">
    <property type="entry name" value="PP1_regulatory_subunit_3"/>
</dbReference>
<organism evidence="3 4">
    <name type="scientific">Metschnikowia bicuspidata</name>
    <dbReference type="NCBI Taxonomy" id="27322"/>
    <lineage>
        <taxon>Eukaryota</taxon>
        <taxon>Fungi</taxon>
        <taxon>Dikarya</taxon>
        <taxon>Ascomycota</taxon>
        <taxon>Saccharomycotina</taxon>
        <taxon>Pichiomycetes</taxon>
        <taxon>Metschnikowiaceae</taxon>
        <taxon>Metschnikowia</taxon>
    </lineage>
</organism>
<accession>A0A4P9ZC32</accession>
<sequence>MCTLTIAVEDYFKAEGVLRPQVSQVSQVSQVQGTKGPKGSQTALVAETKARPVGGKNGSAPSMPMLLSDFSDLSDLLDSPLLRSAPTLSRPLYASVTNGAACRDDTSTYTLWVRMKSGNSSAGVVHLDKMSVGASFVPHSPAPTPSAESGKHKDRVTAPGAAPVNIPKLIAVPPKIAAKVPEAQNKYVCLDEVKQVVQAASPARPIPVAEAPVASGSNTLRGALAAKLAAVPLNLDAASKNSLHSTIPGNTATIKIATPVAPPLPKLKLSLKVASLTKLYSALNLSPKLVRFAARIANVKTFDGRDSPRTLQNSPSGSPTNSFVSGDYFSVRCNFTDLGFSEDDLSLSDLDLDLYQEFTKDKRYTISRTNFVAPQNIYDKRDSVVYLKQAKLYADKKLLVLLVMCQNLAYEKKLSVKLTLNNWNSILIYNNWTHVKLFTSVNFDQFQFVIPFSYFPSHITPQFCIRYDVNNNTYWDNNGTKNYSFTLDAIPEPKEQLSFKYANVGDCRNAHSQARSPLGTFSYAGSKFSAQNSKLGFAASSARSDASSRKGVPPSNIALPLRLSAVSGVNNDYKGASTAANYKELVIRLLDVKAEAEVRNPAGPGYLARPSLPHAHSMSLIPSAASSFTMTGPNISQSYIARRATQERPLPIPFAQYTVAQPPGPVATPSKLAFLSGSQDPTPRKVVVATAPVVPRLPQSVSCSEFSYTKFNSSSYAQLLATYCFNGADAIGTCPMESLTGSRTSSSLSINSDFMGPCLAAFHSLSDSFHV</sequence>
<gene>
    <name evidence="3" type="ORF">METBISCDRAFT_23809</name>
</gene>
<protein>
    <recommendedName>
        <fullName evidence="2">CBM21 domain-containing protein</fullName>
    </recommendedName>
</protein>
<dbReference type="InterPro" id="IPR038175">
    <property type="entry name" value="CBM21_dom_sf"/>
</dbReference>
<dbReference type="PROSITE" id="PS51159">
    <property type="entry name" value="CBM21"/>
    <property type="match status" value="1"/>
</dbReference>
<dbReference type="Proteomes" id="UP000268321">
    <property type="component" value="Unassembled WGS sequence"/>
</dbReference>
<evidence type="ECO:0000313" key="3">
    <source>
        <dbReference type="EMBL" id="RKP29912.1"/>
    </source>
</evidence>
<dbReference type="GO" id="GO:0008157">
    <property type="term" value="F:protein phosphatase 1 binding"/>
    <property type="evidence" value="ECO:0007669"/>
    <property type="project" value="TreeGrafter"/>
</dbReference>
<feature type="domain" description="CBM21" evidence="2">
    <location>
        <begin position="376"/>
        <end position="486"/>
    </location>
</feature>
<keyword evidence="4" id="KW-1185">Reference proteome</keyword>